<dbReference type="EMBL" id="FR824154">
    <property type="protein sequence ID" value="CCA21009.1"/>
    <property type="molecule type" value="Genomic_DNA"/>
</dbReference>
<dbReference type="InterPro" id="IPR011530">
    <property type="entry name" value="rRNA_adenine_dimethylase"/>
</dbReference>
<dbReference type="SMART" id="SM00650">
    <property type="entry name" value="rADc"/>
    <property type="match status" value="1"/>
</dbReference>
<feature type="binding site" evidence="6">
    <location>
        <position position="25"/>
    </location>
    <ligand>
        <name>S-adenosyl-L-methionine</name>
        <dbReference type="ChEBI" id="CHEBI:59789"/>
    </ligand>
</feature>
<dbReference type="AlphaFoldDB" id="F0WIC8"/>
<dbReference type="NCBIfam" id="TIGR00755">
    <property type="entry name" value="ksgA"/>
    <property type="match status" value="1"/>
</dbReference>
<dbReference type="GO" id="GO:0003723">
    <property type="term" value="F:RNA binding"/>
    <property type="evidence" value="ECO:0007669"/>
    <property type="project" value="UniProtKB-UniRule"/>
</dbReference>
<sequence length="323" mass="36202">MSCIAAASESSHTPRLKRHLGQHLLVSNDVIASIIKAADFPSLLLQKAGNQTEERRIRVLEIGSGTGNLTAALLDVDPTIQVHGVECDASMVKSLEDRFPSQLRTSQLQLHVNRIEKLRLSDLFSSSQGLIDAVVANIPYQLSSLIIARLVSYLHKYPGSVKCIILLLQEEFAQRMLATPHNQNYGRLAVNTSLVGHVDALLKVGPEVFIPRPQVDSRVIKVTPHFPRFIRDPSFLREFDALLRICFLRKNKTLRALLTSKSMERKLVGASDWKKNVLLALKECDLIKNRAVQTSKDDFLRLFGRLEQVGIRLLPTVSNQFDN</sequence>
<reference evidence="9" key="1">
    <citation type="journal article" date="2011" name="PLoS Biol.">
        <title>Gene gain and loss during evolution of obligate parasitism in the white rust pathogen of Arabidopsis thaliana.</title>
        <authorList>
            <person name="Kemen E."/>
            <person name="Gardiner A."/>
            <person name="Schultz-Larsen T."/>
            <person name="Kemen A.C."/>
            <person name="Balmuth A.L."/>
            <person name="Robert-Seilaniantz A."/>
            <person name="Bailey K."/>
            <person name="Holub E."/>
            <person name="Studholme D.J."/>
            <person name="Maclean D."/>
            <person name="Jones J.D."/>
        </authorList>
    </citation>
    <scope>NUCLEOTIDE SEQUENCE</scope>
</reference>
<comment type="caution">
    <text evidence="6">Lacks conserved residue(s) required for the propagation of feature annotation.</text>
</comment>
<evidence type="ECO:0000256" key="3">
    <source>
        <dbReference type="ARBA" id="ARBA00022679"/>
    </source>
</evidence>
<comment type="similarity">
    <text evidence="6 7">Belongs to the class I-like SAM-binding methyltransferase superfamily. rRNA adenine N(6)-methyltransferase family.</text>
</comment>
<evidence type="ECO:0000256" key="1">
    <source>
        <dbReference type="ARBA" id="ARBA00022552"/>
    </source>
</evidence>
<gene>
    <name evidence="9" type="primary">AlNc14C109G6329</name>
    <name evidence="9" type="ORF">ALNC14_071520</name>
</gene>
<evidence type="ECO:0000256" key="5">
    <source>
        <dbReference type="ARBA" id="ARBA00022884"/>
    </source>
</evidence>
<keyword evidence="4 6" id="KW-0949">S-adenosyl-L-methionine</keyword>
<feature type="binding site" evidence="6">
    <location>
        <position position="23"/>
    </location>
    <ligand>
        <name>S-adenosyl-L-methionine</name>
        <dbReference type="ChEBI" id="CHEBI:59789"/>
    </ligand>
</feature>
<keyword evidence="3 6" id="KW-0808">Transferase</keyword>
<accession>F0WIC8</accession>
<dbReference type="Gene3D" id="1.10.8.480">
    <property type="match status" value="1"/>
</dbReference>
<dbReference type="CDD" id="cd02440">
    <property type="entry name" value="AdoMet_MTases"/>
    <property type="match status" value="1"/>
</dbReference>
<evidence type="ECO:0000256" key="2">
    <source>
        <dbReference type="ARBA" id="ARBA00022603"/>
    </source>
</evidence>
<dbReference type="SUPFAM" id="SSF53335">
    <property type="entry name" value="S-adenosyl-L-methionine-dependent methyltransferases"/>
    <property type="match status" value="1"/>
</dbReference>
<evidence type="ECO:0000259" key="8">
    <source>
        <dbReference type="SMART" id="SM00650"/>
    </source>
</evidence>
<keyword evidence="2 6" id="KW-0489">Methyltransferase</keyword>
<dbReference type="HOGENOM" id="CLU_041220_2_3_1"/>
<dbReference type="PANTHER" id="PTHR11727:SF7">
    <property type="entry name" value="DIMETHYLADENOSINE TRANSFERASE-RELATED"/>
    <property type="match status" value="1"/>
</dbReference>
<dbReference type="EC" id="2.1.1.-" evidence="7"/>
<reference evidence="9" key="2">
    <citation type="submission" date="2011-02" db="EMBL/GenBank/DDBJ databases">
        <authorList>
            <person name="MacLean D."/>
        </authorList>
    </citation>
    <scope>NUCLEOTIDE SEQUENCE</scope>
</reference>
<dbReference type="PANTHER" id="PTHR11727">
    <property type="entry name" value="DIMETHYLADENOSINE TRANSFERASE"/>
    <property type="match status" value="1"/>
</dbReference>
<feature type="binding site" evidence="6">
    <location>
        <position position="86"/>
    </location>
    <ligand>
        <name>S-adenosyl-L-methionine</name>
        <dbReference type="ChEBI" id="CHEBI:59789"/>
    </ligand>
</feature>
<evidence type="ECO:0000256" key="6">
    <source>
        <dbReference type="PROSITE-ProRule" id="PRU01026"/>
    </source>
</evidence>
<feature type="domain" description="Ribosomal RNA adenine methylase transferase N-terminal" evidence="8">
    <location>
        <begin position="30"/>
        <end position="226"/>
    </location>
</feature>
<evidence type="ECO:0000313" key="9">
    <source>
        <dbReference type="EMBL" id="CCA21009.1"/>
    </source>
</evidence>
<dbReference type="InterPro" id="IPR020598">
    <property type="entry name" value="rRNA_Ade_methylase_Trfase_N"/>
</dbReference>
<feature type="binding site" evidence="6">
    <location>
        <position position="137"/>
    </location>
    <ligand>
        <name>S-adenosyl-L-methionine</name>
        <dbReference type="ChEBI" id="CHEBI:59789"/>
    </ligand>
</feature>
<dbReference type="InterPro" id="IPR020596">
    <property type="entry name" value="rRNA_Ade_Mease_Trfase_CS"/>
</dbReference>
<feature type="binding site" evidence="6">
    <location>
        <position position="63"/>
    </location>
    <ligand>
        <name>S-adenosyl-L-methionine</name>
        <dbReference type="ChEBI" id="CHEBI:59789"/>
    </ligand>
</feature>
<organism evidence="9">
    <name type="scientific">Albugo laibachii Nc14</name>
    <dbReference type="NCBI Taxonomy" id="890382"/>
    <lineage>
        <taxon>Eukaryota</taxon>
        <taxon>Sar</taxon>
        <taxon>Stramenopiles</taxon>
        <taxon>Oomycota</taxon>
        <taxon>Peronosporomycetes</taxon>
        <taxon>Albuginales</taxon>
        <taxon>Albuginaceae</taxon>
        <taxon>Albugo</taxon>
    </lineage>
</organism>
<dbReference type="InterPro" id="IPR029063">
    <property type="entry name" value="SAM-dependent_MTases_sf"/>
</dbReference>
<proteinExistence type="inferred from homology"/>
<name>F0WIC8_9STRA</name>
<keyword evidence="1 7" id="KW-0698">rRNA processing</keyword>
<protein>
    <recommendedName>
        <fullName evidence="7">rRNA adenine N(6)-methyltransferase</fullName>
        <ecNumber evidence="7">2.1.1.-</ecNumber>
    </recommendedName>
</protein>
<keyword evidence="5 6" id="KW-0694">RNA-binding</keyword>
<dbReference type="InterPro" id="IPR001737">
    <property type="entry name" value="KsgA/Erm"/>
</dbReference>
<dbReference type="Gene3D" id="3.40.50.150">
    <property type="entry name" value="Vaccinia Virus protein VP39"/>
    <property type="match status" value="1"/>
</dbReference>
<dbReference type="PROSITE" id="PS51689">
    <property type="entry name" value="SAM_RNA_A_N6_MT"/>
    <property type="match status" value="1"/>
</dbReference>
<dbReference type="PROSITE" id="PS01131">
    <property type="entry name" value="RRNA_A_DIMETH"/>
    <property type="match status" value="1"/>
</dbReference>
<dbReference type="Pfam" id="PF00398">
    <property type="entry name" value="RrnaAD"/>
    <property type="match status" value="1"/>
</dbReference>
<evidence type="ECO:0000256" key="4">
    <source>
        <dbReference type="ARBA" id="ARBA00022691"/>
    </source>
</evidence>
<dbReference type="GO" id="GO:0000179">
    <property type="term" value="F:rRNA (adenine-N6,N6-)-dimethyltransferase activity"/>
    <property type="evidence" value="ECO:0007669"/>
    <property type="project" value="UniProtKB-UniRule"/>
</dbReference>
<evidence type="ECO:0000256" key="7">
    <source>
        <dbReference type="RuleBase" id="RU362106"/>
    </source>
</evidence>